<feature type="transmembrane region" description="Helical" evidence="6">
    <location>
        <begin position="105"/>
        <end position="122"/>
    </location>
</feature>
<dbReference type="STRING" id="37992.A0A4Z0YF05"/>
<comment type="caution">
    <text evidence="8">The sequence shown here is derived from an EMBL/GenBank/DDBJ whole genome shotgun (WGS) entry which is preliminary data.</text>
</comment>
<evidence type="ECO:0000256" key="2">
    <source>
        <dbReference type="ARBA" id="ARBA00022692"/>
    </source>
</evidence>
<feature type="domain" description="Rhodopsin" evidence="7">
    <location>
        <begin position="31"/>
        <end position="271"/>
    </location>
</feature>
<feature type="transmembrane region" description="Helical" evidence="6">
    <location>
        <begin position="187"/>
        <end position="209"/>
    </location>
</feature>
<dbReference type="EMBL" id="SKBN01000387">
    <property type="protein sequence ID" value="TGJ78468.1"/>
    <property type="molecule type" value="Genomic_DNA"/>
</dbReference>
<evidence type="ECO:0000259" key="7">
    <source>
        <dbReference type="Pfam" id="PF20684"/>
    </source>
</evidence>
<feature type="transmembrane region" description="Helical" evidence="6">
    <location>
        <begin position="249"/>
        <end position="271"/>
    </location>
</feature>
<keyword evidence="9" id="KW-1185">Reference proteome</keyword>
<evidence type="ECO:0000313" key="9">
    <source>
        <dbReference type="Proteomes" id="UP000297716"/>
    </source>
</evidence>
<evidence type="ECO:0000256" key="1">
    <source>
        <dbReference type="ARBA" id="ARBA00004141"/>
    </source>
</evidence>
<dbReference type="GO" id="GO:0016020">
    <property type="term" value="C:membrane"/>
    <property type="evidence" value="ECO:0007669"/>
    <property type="project" value="UniProtKB-SubCell"/>
</dbReference>
<protein>
    <recommendedName>
        <fullName evidence="7">Rhodopsin domain-containing protein</fullName>
    </recommendedName>
</protein>
<keyword evidence="2 6" id="KW-0812">Transmembrane</keyword>
<comment type="subcellular location">
    <subcellularLocation>
        <location evidence="1">Membrane</location>
        <topology evidence="1">Multi-pass membrane protein</topology>
    </subcellularLocation>
</comment>
<evidence type="ECO:0000256" key="6">
    <source>
        <dbReference type="SAM" id="Phobius"/>
    </source>
</evidence>
<name>A0A4Z0YF05_9PEZI</name>
<evidence type="ECO:0000256" key="3">
    <source>
        <dbReference type="ARBA" id="ARBA00022989"/>
    </source>
</evidence>
<feature type="transmembrane region" description="Helical" evidence="6">
    <location>
        <begin position="46"/>
        <end position="65"/>
    </location>
</feature>
<dbReference type="Pfam" id="PF20684">
    <property type="entry name" value="Fung_rhodopsin"/>
    <property type="match status" value="1"/>
</dbReference>
<feature type="transmembrane region" description="Helical" evidence="6">
    <location>
        <begin position="12"/>
        <end position="34"/>
    </location>
</feature>
<keyword evidence="4 6" id="KW-0472">Membrane</keyword>
<proteinExistence type="inferred from homology"/>
<dbReference type="AlphaFoldDB" id="A0A4Z0YF05"/>
<accession>A0A4Z0YF05</accession>
<dbReference type="InterPro" id="IPR052337">
    <property type="entry name" value="SAT4-like"/>
</dbReference>
<dbReference type="PANTHER" id="PTHR33048:SF162">
    <property type="entry name" value="SATRATOXIN BIOSYNTHESIS SC1 CLUSTER PROTEIN 4"/>
    <property type="match status" value="1"/>
</dbReference>
<gene>
    <name evidence="8" type="ORF">E0Z10_g10294</name>
</gene>
<evidence type="ECO:0000256" key="5">
    <source>
        <dbReference type="ARBA" id="ARBA00038359"/>
    </source>
</evidence>
<dbReference type="Proteomes" id="UP000297716">
    <property type="component" value="Unassembled WGS sequence"/>
</dbReference>
<feature type="transmembrane region" description="Helical" evidence="6">
    <location>
        <begin position="134"/>
        <end position="155"/>
    </location>
</feature>
<dbReference type="PANTHER" id="PTHR33048">
    <property type="entry name" value="PTH11-LIKE INTEGRAL MEMBRANE PROTEIN (AFU_ORTHOLOGUE AFUA_5G11245)"/>
    <property type="match status" value="1"/>
</dbReference>
<reference evidence="8 9" key="1">
    <citation type="submission" date="2019-03" db="EMBL/GenBank/DDBJ databases">
        <title>Draft genome sequence of Xylaria hypoxylon DSM 108379, a ubiquitous saprotrophic-parasitic fungi on hardwood.</title>
        <authorList>
            <person name="Buettner E."/>
            <person name="Leonhardt S."/>
            <person name="Gebauer A.M."/>
            <person name="Liers C."/>
            <person name="Hofrichter M."/>
            <person name="Kellner H."/>
        </authorList>
    </citation>
    <scope>NUCLEOTIDE SEQUENCE [LARGE SCALE GENOMIC DNA]</scope>
    <source>
        <strain evidence="8 9">DSM 108379</strain>
    </source>
</reference>
<keyword evidence="3 6" id="KW-1133">Transmembrane helix</keyword>
<evidence type="ECO:0000256" key="4">
    <source>
        <dbReference type="ARBA" id="ARBA00023136"/>
    </source>
</evidence>
<dbReference type="InterPro" id="IPR049326">
    <property type="entry name" value="Rhodopsin_dom_fungi"/>
</dbReference>
<feature type="transmembrane region" description="Helical" evidence="6">
    <location>
        <begin position="216"/>
        <end position="234"/>
    </location>
</feature>
<sequence>MSNGGQGISQGGFLAVLWVLAGLATVLFLGRLLVRSALLNSFHADDLFGALAWFFMIVTIILATVSNPLSYKSSSILVGESPMPPPAELVDITITLRKWNVAGQTLFWTRLYCVKLSFMFLYRMVFGRQRNHRLVWTLVLVYIILTYGICLISVFSQCGDVRHLFQYEECMTPYVASLDSKLVWVDYFFNVTSDLTLVIIPMPIIWRLNMHVNQKLAVTAICSLALITIAFETVRTCKLHTQNFTLTNLYSYLELLVAVLIGMLPSYRFLVSPSDKDREYRRLFWSRITLRGNYSNSSVYSMQNLSRGQANQSNHAGHERTSHP</sequence>
<dbReference type="OrthoDB" id="444631at2759"/>
<organism evidence="8 9">
    <name type="scientific">Xylaria hypoxylon</name>
    <dbReference type="NCBI Taxonomy" id="37992"/>
    <lineage>
        <taxon>Eukaryota</taxon>
        <taxon>Fungi</taxon>
        <taxon>Dikarya</taxon>
        <taxon>Ascomycota</taxon>
        <taxon>Pezizomycotina</taxon>
        <taxon>Sordariomycetes</taxon>
        <taxon>Xylariomycetidae</taxon>
        <taxon>Xylariales</taxon>
        <taxon>Xylariaceae</taxon>
        <taxon>Xylaria</taxon>
    </lineage>
</organism>
<comment type="similarity">
    <text evidence="5">Belongs to the SAT4 family.</text>
</comment>
<evidence type="ECO:0000313" key="8">
    <source>
        <dbReference type="EMBL" id="TGJ78468.1"/>
    </source>
</evidence>